<proteinExistence type="predicted"/>
<keyword evidence="1" id="KW-0472">Membrane</keyword>
<dbReference type="RefSeq" id="WP_093336674.1">
    <property type="nucleotide sequence ID" value="NZ_FOXD01000008.1"/>
</dbReference>
<protein>
    <submittedName>
        <fullName evidence="2">Uncharacterized protein</fullName>
    </submittedName>
</protein>
<keyword evidence="3" id="KW-1185">Reference proteome</keyword>
<dbReference type="AlphaFoldDB" id="A0A1I5S0U5"/>
<evidence type="ECO:0000313" key="2">
    <source>
        <dbReference type="EMBL" id="SFP64343.1"/>
    </source>
</evidence>
<accession>A0A1I5S0U5</accession>
<evidence type="ECO:0000256" key="1">
    <source>
        <dbReference type="SAM" id="Phobius"/>
    </source>
</evidence>
<name>A0A1I5S0U5_9BACI</name>
<dbReference type="STRING" id="1884432.SAMN05518683_1085"/>
<sequence>MNHFKNKRYWILMPPLFIITIFLLLFLPSPYSDYALIPVIVYFVTFTTWNYYAEWIRKKD</sequence>
<gene>
    <name evidence="2" type="ORF">SAMN05518683_1085</name>
</gene>
<keyword evidence="1" id="KW-1133">Transmembrane helix</keyword>
<feature type="transmembrane region" description="Helical" evidence="1">
    <location>
        <begin position="34"/>
        <end position="52"/>
    </location>
</feature>
<dbReference type="Proteomes" id="UP000198892">
    <property type="component" value="Unassembled WGS sequence"/>
</dbReference>
<keyword evidence="1" id="KW-0812">Transmembrane</keyword>
<dbReference type="EMBL" id="FOXD01000008">
    <property type="protein sequence ID" value="SFP64343.1"/>
    <property type="molecule type" value="Genomic_DNA"/>
</dbReference>
<reference evidence="3" key="1">
    <citation type="submission" date="2016-10" db="EMBL/GenBank/DDBJ databases">
        <authorList>
            <person name="Varghese N."/>
            <person name="Submissions S."/>
        </authorList>
    </citation>
    <scope>NUCLEOTIDE SEQUENCE [LARGE SCALE GENOMIC DNA]</scope>
    <source>
        <strain evidence="3">S7</strain>
    </source>
</reference>
<evidence type="ECO:0000313" key="3">
    <source>
        <dbReference type="Proteomes" id="UP000198892"/>
    </source>
</evidence>
<organism evidence="2 3">
    <name type="scientific">Salibacterium halotolerans</name>
    <dbReference type="NCBI Taxonomy" id="1884432"/>
    <lineage>
        <taxon>Bacteria</taxon>
        <taxon>Bacillati</taxon>
        <taxon>Bacillota</taxon>
        <taxon>Bacilli</taxon>
        <taxon>Bacillales</taxon>
        <taxon>Bacillaceae</taxon>
    </lineage>
</organism>
<feature type="transmembrane region" description="Helical" evidence="1">
    <location>
        <begin position="9"/>
        <end position="28"/>
    </location>
</feature>